<dbReference type="SUPFAM" id="SSF56672">
    <property type="entry name" value="DNA/RNA polymerases"/>
    <property type="match status" value="1"/>
</dbReference>
<dbReference type="PROSITE" id="PS50878">
    <property type="entry name" value="RT_POL"/>
    <property type="match status" value="1"/>
</dbReference>
<feature type="domain" description="Reverse transcriptase" evidence="2">
    <location>
        <begin position="523"/>
        <end position="690"/>
    </location>
</feature>
<dbReference type="InterPro" id="IPR043502">
    <property type="entry name" value="DNA/RNA_pol_sf"/>
</dbReference>
<dbReference type="PANTHER" id="PTHR19446">
    <property type="entry name" value="REVERSE TRANSCRIPTASES"/>
    <property type="match status" value="1"/>
</dbReference>
<dbReference type="GO" id="GO:0003824">
    <property type="term" value="F:catalytic activity"/>
    <property type="evidence" value="ECO:0007669"/>
    <property type="project" value="InterPro"/>
</dbReference>
<dbReference type="InterPro" id="IPR005135">
    <property type="entry name" value="Endo/exonuclease/phosphatase"/>
</dbReference>
<evidence type="ECO:0000313" key="4">
    <source>
        <dbReference type="Proteomes" id="UP000011116"/>
    </source>
</evidence>
<evidence type="ECO:0000313" key="3">
    <source>
        <dbReference type="EnsemblPlants" id="HORVU.MOREX.r3.6HG0614030.1"/>
    </source>
</evidence>
<reference evidence="3" key="3">
    <citation type="submission" date="2022-01" db="UniProtKB">
        <authorList>
            <consortium name="EnsemblPlants"/>
        </authorList>
    </citation>
    <scope>IDENTIFICATION</scope>
    <source>
        <strain evidence="3">subsp. vulgare</strain>
    </source>
</reference>
<dbReference type="EnsemblPlants" id="HORVU.MOREX.r3.6HG0614030.1">
    <property type="protein sequence ID" value="HORVU.MOREX.r3.6HG0614030.1"/>
    <property type="gene ID" value="HORVU.MOREX.r3.6HG0614030"/>
</dbReference>
<dbReference type="Gene3D" id="3.60.10.10">
    <property type="entry name" value="Endonuclease/exonuclease/phosphatase"/>
    <property type="match status" value="1"/>
</dbReference>
<name>A0A8I6Y736_HORVV</name>
<protein>
    <recommendedName>
        <fullName evidence="2">Reverse transcriptase domain-containing protein</fullName>
    </recommendedName>
</protein>
<dbReference type="SUPFAM" id="SSF56219">
    <property type="entry name" value="DNase I-like"/>
    <property type="match status" value="1"/>
</dbReference>
<dbReference type="InterPro" id="IPR036691">
    <property type="entry name" value="Endo/exonu/phosph_ase_sf"/>
</dbReference>
<reference evidence="4" key="1">
    <citation type="journal article" date="2012" name="Nature">
        <title>A physical, genetic and functional sequence assembly of the barley genome.</title>
        <authorList>
            <consortium name="The International Barley Genome Sequencing Consortium"/>
            <person name="Mayer K.F."/>
            <person name="Waugh R."/>
            <person name="Brown J.W."/>
            <person name="Schulman A."/>
            <person name="Langridge P."/>
            <person name="Platzer M."/>
            <person name="Fincher G.B."/>
            <person name="Muehlbauer G.J."/>
            <person name="Sato K."/>
            <person name="Close T.J."/>
            <person name="Wise R.P."/>
            <person name="Stein N."/>
        </authorList>
    </citation>
    <scope>NUCLEOTIDE SEQUENCE [LARGE SCALE GENOMIC DNA]</scope>
    <source>
        <strain evidence="4">cv. Morex</strain>
    </source>
</reference>
<evidence type="ECO:0000259" key="2">
    <source>
        <dbReference type="PROSITE" id="PS50878"/>
    </source>
</evidence>
<dbReference type="Pfam" id="PF03372">
    <property type="entry name" value="Exo_endo_phos"/>
    <property type="match status" value="1"/>
</dbReference>
<dbReference type="CDD" id="cd01650">
    <property type="entry name" value="RT_nLTR_like"/>
    <property type="match status" value="1"/>
</dbReference>
<evidence type="ECO:0000256" key="1">
    <source>
        <dbReference type="SAM" id="MobiDB-lite"/>
    </source>
</evidence>
<reference evidence="3" key="2">
    <citation type="submission" date="2020-10" db="EMBL/GenBank/DDBJ databases">
        <authorList>
            <person name="Scholz U."/>
            <person name="Mascher M."/>
            <person name="Fiebig A."/>
        </authorList>
    </citation>
    <scope>NUCLEOTIDE SEQUENCE [LARGE SCALE GENOMIC DNA]</scope>
    <source>
        <strain evidence="3">cv. Morex</strain>
    </source>
</reference>
<sequence length="690" mass="79299">MKPKGNSLGRNPLSDAPHRNPGVVSNGQGPGRHPLGGAPYLDMDTVISEQGSGRRILSGALHRCPGVVKNEQGSLHLTRRVRRIRKLAEPRRIRLGSWNVGSLTGKLRELVDTAVRRRVDVLCVQETKWKGQKAKDVEDTGFKLWYTGTTSNKNGVGILVNKSLRDGVVDVKRQGYRMILVKLVVGDLVLNVISAYAPQVGHNESTKREFWEGLEDLVRRVPIGEKLFIGGDLNGHVGTSNTAIPGESVVPQHKLVVVDFRFRIRVQRDKRAKVARTKWWKLKGEASEAFKERVIKEGPWEEGGDANLMWTSMATFLRKVAVEEFGVTKGSRREAKDTWWWNDEVQKVIREKKDCFRCLYLDRSAANMEKYKVAKKAAKRVVSEARGRAYEDLYQRLNTKEGERDIYKMAKIRERKTRDVGEVKCIKDGDDQLLVKDEAIKRRWREYFDNLYNGEVDSSTIELDDSFDDTSMCFVRPIQECEVKEALKRMKVGKAMGPDGIPIEVWRGLGDIAIVWLTKLFNLIFRSNKMPEEWRRSILVPIFKNKGDVQSCTNYRGIKLMSHTMKLCERVIEHRLRRLTSVTKNQFGFMPGRSTMEAIFLVQQLMDRYREQKKDLHMVFIDLEKAYDKIPRNVMWWALEKHKVPIKYITLIKDMYDNVVTSVRTSDGDTDDFPIRIGLHQGSALSPYLF</sequence>
<keyword evidence="4" id="KW-1185">Reference proteome</keyword>
<dbReference type="SMR" id="A0A8I6Y736"/>
<dbReference type="CDD" id="cd09076">
    <property type="entry name" value="L1-EN"/>
    <property type="match status" value="1"/>
</dbReference>
<dbReference type="Proteomes" id="UP000011116">
    <property type="component" value="Chromosome 6H"/>
</dbReference>
<dbReference type="Gramene" id="HORVU.MOREX.r3.6HG0614030.1">
    <property type="protein sequence ID" value="HORVU.MOREX.r3.6HG0614030.1"/>
    <property type="gene ID" value="HORVU.MOREX.r3.6HG0614030"/>
</dbReference>
<feature type="region of interest" description="Disordered" evidence="1">
    <location>
        <begin position="1"/>
        <end position="41"/>
    </location>
</feature>
<dbReference type="InterPro" id="IPR000477">
    <property type="entry name" value="RT_dom"/>
</dbReference>
<dbReference type="Pfam" id="PF00078">
    <property type="entry name" value="RVT_1"/>
    <property type="match status" value="1"/>
</dbReference>
<proteinExistence type="predicted"/>
<organism evidence="3 4">
    <name type="scientific">Hordeum vulgare subsp. vulgare</name>
    <name type="common">Domesticated barley</name>
    <dbReference type="NCBI Taxonomy" id="112509"/>
    <lineage>
        <taxon>Eukaryota</taxon>
        <taxon>Viridiplantae</taxon>
        <taxon>Streptophyta</taxon>
        <taxon>Embryophyta</taxon>
        <taxon>Tracheophyta</taxon>
        <taxon>Spermatophyta</taxon>
        <taxon>Magnoliopsida</taxon>
        <taxon>Liliopsida</taxon>
        <taxon>Poales</taxon>
        <taxon>Poaceae</taxon>
        <taxon>BOP clade</taxon>
        <taxon>Pooideae</taxon>
        <taxon>Triticodae</taxon>
        <taxon>Triticeae</taxon>
        <taxon>Hordeinae</taxon>
        <taxon>Hordeum</taxon>
    </lineage>
</organism>
<dbReference type="AlphaFoldDB" id="A0A8I6Y736"/>
<accession>A0A8I6Y736</accession>